<keyword evidence="8" id="KW-1185">Reference proteome</keyword>
<proteinExistence type="inferred from homology"/>
<evidence type="ECO:0000313" key="7">
    <source>
        <dbReference type="EMBL" id="GAA3531869.1"/>
    </source>
</evidence>
<evidence type="ECO:0000256" key="2">
    <source>
        <dbReference type="ARBA" id="ARBA00009190"/>
    </source>
</evidence>
<name>A0ABP6VF63_9GAMM</name>
<feature type="transmembrane region" description="Helical" evidence="6">
    <location>
        <begin position="114"/>
        <end position="131"/>
    </location>
</feature>
<comment type="subcellular location">
    <subcellularLocation>
        <location evidence="1 6">Membrane</location>
        <topology evidence="1 6">Multi-pass membrane protein</topology>
    </subcellularLocation>
</comment>
<evidence type="ECO:0000256" key="5">
    <source>
        <dbReference type="ARBA" id="ARBA00023136"/>
    </source>
</evidence>
<accession>A0ABP6VF63</accession>
<organism evidence="7 8">
    <name type="scientific">Zobellella aerophila</name>
    <dbReference type="NCBI Taxonomy" id="870480"/>
    <lineage>
        <taxon>Bacteria</taxon>
        <taxon>Pseudomonadati</taxon>
        <taxon>Pseudomonadota</taxon>
        <taxon>Gammaproteobacteria</taxon>
        <taxon>Aeromonadales</taxon>
        <taxon>Aeromonadaceae</taxon>
        <taxon>Zobellella</taxon>
    </lineage>
</organism>
<feature type="transmembrane region" description="Helical" evidence="6">
    <location>
        <begin position="213"/>
        <end position="231"/>
    </location>
</feature>
<dbReference type="PANTHER" id="PTHR12608">
    <property type="entry name" value="TRANSMEMBRANE PROTEIN HTP-1 RELATED"/>
    <property type="match status" value="1"/>
</dbReference>
<keyword evidence="3 6" id="KW-0812">Transmembrane</keyword>
<gene>
    <name evidence="7" type="ORF">GCM10022394_08980</name>
</gene>
<keyword evidence="4 6" id="KW-1133">Transmembrane helix</keyword>
<comment type="similarity">
    <text evidence="2 6">Belongs to the GDT1 family.</text>
</comment>
<feature type="transmembrane region" description="Helical" evidence="6">
    <location>
        <begin position="179"/>
        <end position="201"/>
    </location>
</feature>
<dbReference type="Pfam" id="PF01169">
    <property type="entry name" value="GDT1"/>
    <property type="match status" value="2"/>
</dbReference>
<protein>
    <recommendedName>
        <fullName evidence="6">GDT1 family protein</fullName>
    </recommendedName>
</protein>
<dbReference type="EMBL" id="BAABCX010000001">
    <property type="protein sequence ID" value="GAA3531869.1"/>
    <property type="molecule type" value="Genomic_DNA"/>
</dbReference>
<evidence type="ECO:0000256" key="4">
    <source>
        <dbReference type="ARBA" id="ARBA00022989"/>
    </source>
</evidence>
<sequence length="232" mass="25894">MVAVTRVFSATRYQWFDETFDRLMPIPGTGGMACSMVEYNPVPFGIVLEALSTSTLAVAIAEIGDKTQLLALLLSCRFRRPAPIITGILLATLLNHALAGWVGVWIQQWLDPDWLRYLLSASFFIMAAWMLIPDKLDEESGSFRHFSPLLTTFVLFFLAEMGDKTQLATVLLAARFVDGYWWVIIGTTLGMLLANVPVVILGKKGAERIPLRWIHGLSAGLFVMLGITTLWW</sequence>
<evidence type="ECO:0000256" key="6">
    <source>
        <dbReference type="RuleBase" id="RU365102"/>
    </source>
</evidence>
<reference evidence="8" key="1">
    <citation type="journal article" date="2019" name="Int. J. Syst. Evol. Microbiol.">
        <title>The Global Catalogue of Microorganisms (GCM) 10K type strain sequencing project: providing services to taxonomists for standard genome sequencing and annotation.</title>
        <authorList>
            <consortium name="The Broad Institute Genomics Platform"/>
            <consortium name="The Broad Institute Genome Sequencing Center for Infectious Disease"/>
            <person name="Wu L."/>
            <person name="Ma J."/>
        </authorList>
    </citation>
    <scope>NUCLEOTIDE SEQUENCE [LARGE SCALE GENOMIC DNA]</scope>
    <source>
        <strain evidence="8">JCM 17110</strain>
    </source>
</reference>
<evidence type="ECO:0000256" key="3">
    <source>
        <dbReference type="ARBA" id="ARBA00022692"/>
    </source>
</evidence>
<dbReference type="InterPro" id="IPR001727">
    <property type="entry name" value="GDT1-like"/>
</dbReference>
<evidence type="ECO:0000256" key="1">
    <source>
        <dbReference type="ARBA" id="ARBA00004141"/>
    </source>
</evidence>
<dbReference type="PANTHER" id="PTHR12608:SF1">
    <property type="entry name" value="TRANSMEMBRANE PROTEIN 165"/>
    <property type="match status" value="1"/>
</dbReference>
<comment type="caution">
    <text evidence="7">The sequence shown here is derived from an EMBL/GenBank/DDBJ whole genome shotgun (WGS) entry which is preliminary data.</text>
</comment>
<evidence type="ECO:0000313" key="8">
    <source>
        <dbReference type="Proteomes" id="UP001500795"/>
    </source>
</evidence>
<feature type="transmembrane region" description="Helical" evidence="6">
    <location>
        <begin position="42"/>
        <end position="61"/>
    </location>
</feature>
<feature type="transmembrane region" description="Helical" evidence="6">
    <location>
        <begin position="82"/>
        <end position="102"/>
    </location>
</feature>
<keyword evidence="5 6" id="KW-0472">Membrane</keyword>
<dbReference type="Proteomes" id="UP001500795">
    <property type="component" value="Unassembled WGS sequence"/>
</dbReference>
<dbReference type="PROSITE" id="PS51257">
    <property type="entry name" value="PROKAR_LIPOPROTEIN"/>
    <property type="match status" value="1"/>
</dbReference>